<reference evidence="2" key="1">
    <citation type="journal article" date="2014" name="Front. Microbiol.">
        <title>High frequency of phylogenetically diverse reductive dehalogenase-homologous genes in deep subseafloor sedimentary metagenomes.</title>
        <authorList>
            <person name="Kawai M."/>
            <person name="Futagami T."/>
            <person name="Toyoda A."/>
            <person name="Takaki Y."/>
            <person name="Nishi S."/>
            <person name="Hori S."/>
            <person name="Arai W."/>
            <person name="Tsubouchi T."/>
            <person name="Morono Y."/>
            <person name="Uchiyama I."/>
            <person name="Ito T."/>
            <person name="Fujiyama A."/>
            <person name="Inagaki F."/>
            <person name="Takami H."/>
        </authorList>
    </citation>
    <scope>NUCLEOTIDE SEQUENCE</scope>
    <source>
        <strain evidence="2">Expedition CK06-06</strain>
    </source>
</reference>
<organism evidence="2">
    <name type="scientific">marine sediment metagenome</name>
    <dbReference type="NCBI Taxonomy" id="412755"/>
    <lineage>
        <taxon>unclassified sequences</taxon>
        <taxon>metagenomes</taxon>
        <taxon>ecological metagenomes</taxon>
    </lineage>
</organism>
<dbReference type="AlphaFoldDB" id="X0XX66"/>
<feature type="non-terminal residue" evidence="2">
    <location>
        <position position="1"/>
    </location>
</feature>
<comment type="caution">
    <text evidence="2">The sequence shown here is derived from an EMBL/GenBank/DDBJ whole genome shotgun (WGS) entry which is preliminary data.</text>
</comment>
<name>X0XX66_9ZZZZ</name>
<proteinExistence type="predicted"/>
<dbReference type="EMBL" id="BARS01044785">
    <property type="protein sequence ID" value="GAG39802.1"/>
    <property type="molecule type" value="Genomic_DNA"/>
</dbReference>
<sequence length="48" mass="5194">LAEVLLEKETVMGKELDELIHSLRPGIELPSKSAEDQEATEETAAGQS</sequence>
<evidence type="ECO:0000313" key="2">
    <source>
        <dbReference type="EMBL" id="GAG39802.1"/>
    </source>
</evidence>
<gene>
    <name evidence="2" type="ORF">S01H1_67600</name>
</gene>
<feature type="region of interest" description="Disordered" evidence="1">
    <location>
        <begin position="27"/>
        <end position="48"/>
    </location>
</feature>
<evidence type="ECO:0000256" key="1">
    <source>
        <dbReference type="SAM" id="MobiDB-lite"/>
    </source>
</evidence>
<accession>X0XX66</accession>
<protein>
    <submittedName>
        <fullName evidence="2">Uncharacterized protein</fullName>
    </submittedName>
</protein>